<feature type="transmembrane region" description="Helical" evidence="2">
    <location>
        <begin position="78"/>
        <end position="96"/>
    </location>
</feature>
<feature type="transmembrane region" description="Helical" evidence="2">
    <location>
        <begin position="321"/>
        <end position="343"/>
    </location>
</feature>
<dbReference type="Pfam" id="PF07690">
    <property type="entry name" value="MFS_1"/>
    <property type="match status" value="1"/>
</dbReference>
<feature type="transmembrane region" description="Helical" evidence="2">
    <location>
        <begin position="231"/>
        <end position="255"/>
    </location>
</feature>
<feature type="transmembrane region" description="Helical" evidence="2">
    <location>
        <begin position="171"/>
        <end position="191"/>
    </location>
</feature>
<evidence type="ECO:0000313" key="3">
    <source>
        <dbReference type="EMBL" id="CAG7606063.1"/>
    </source>
</evidence>
<dbReference type="RefSeq" id="WP_218114510.1">
    <property type="nucleotide sequence ID" value="NZ_CAJVAP010000008.1"/>
</dbReference>
<feature type="compositionally biased region" description="Low complexity" evidence="1">
    <location>
        <begin position="202"/>
        <end position="214"/>
    </location>
</feature>
<feature type="transmembrane region" description="Helical" evidence="2">
    <location>
        <begin position="296"/>
        <end position="315"/>
    </location>
</feature>
<feature type="transmembrane region" description="Helical" evidence="2">
    <location>
        <begin position="267"/>
        <end position="289"/>
    </location>
</feature>
<dbReference type="InterPro" id="IPR052524">
    <property type="entry name" value="MFS_Cyanate_Porter"/>
</dbReference>
<keyword evidence="4" id="KW-1185">Reference proteome</keyword>
<feature type="transmembrane region" description="Helical" evidence="2">
    <location>
        <begin position="355"/>
        <end position="377"/>
    </location>
</feature>
<dbReference type="AlphaFoldDB" id="A0A916NGZ9"/>
<protein>
    <submittedName>
        <fullName evidence="3">Transporter YycB</fullName>
    </submittedName>
</protein>
<gene>
    <name evidence="3" type="primary">yycB</name>
    <name evidence="3" type="ORF">LEUCIP111803_00884</name>
</gene>
<accession>A0A916NGZ9</accession>
<feature type="transmembrane region" description="Helical" evidence="2">
    <location>
        <begin position="383"/>
        <end position="404"/>
    </location>
</feature>
<dbReference type="PANTHER" id="PTHR23523:SF2">
    <property type="entry name" value="2-NITROIMIDAZOLE TRANSPORTER"/>
    <property type="match status" value="1"/>
</dbReference>
<reference evidence="3" key="1">
    <citation type="submission" date="2021-06" db="EMBL/GenBank/DDBJ databases">
        <authorList>
            <person name="Criscuolo A."/>
        </authorList>
    </citation>
    <scope>NUCLEOTIDE SEQUENCE</scope>
    <source>
        <strain evidence="3">CIP111803</strain>
    </source>
</reference>
<feature type="transmembrane region" description="Helical" evidence="2">
    <location>
        <begin position="136"/>
        <end position="159"/>
    </location>
</feature>
<comment type="caution">
    <text evidence="3">The sequence shown here is derived from an EMBL/GenBank/DDBJ whole genome shotgun (WGS) entry which is preliminary data.</text>
</comment>
<dbReference type="Proteomes" id="UP000693892">
    <property type="component" value="Unassembled WGS sequence"/>
</dbReference>
<dbReference type="InterPro" id="IPR011701">
    <property type="entry name" value="MFS"/>
</dbReference>
<evidence type="ECO:0000313" key="4">
    <source>
        <dbReference type="Proteomes" id="UP000693892"/>
    </source>
</evidence>
<organism evidence="3 4">
    <name type="scientific">Leucobacter soli</name>
    <dbReference type="NCBI Taxonomy" id="2812850"/>
    <lineage>
        <taxon>Bacteria</taxon>
        <taxon>Bacillati</taxon>
        <taxon>Actinomycetota</taxon>
        <taxon>Actinomycetes</taxon>
        <taxon>Micrococcales</taxon>
        <taxon>Microbacteriaceae</taxon>
        <taxon>Leucobacter</taxon>
    </lineage>
</organism>
<dbReference type="GO" id="GO:0022857">
    <property type="term" value="F:transmembrane transporter activity"/>
    <property type="evidence" value="ECO:0007669"/>
    <property type="project" value="InterPro"/>
</dbReference>
<evidence type="ECO:0000256" key="1">
    <source>
        <dbReference type="SAM" id="MobiDB-lite"/>
    </source>
</evidence>
<keyword evidence="2" id="KW-1133">Transmembrane helix</keyword>
<dbReference type="EMBL" id="CAJVAP010000008">
    <property type="protein sequence ID" value="CAG7606063.1"/>
    <property type="molecule type" value="Genomic_DNA"/>
</dbReference>
<proteinExistence type="predicted"/>
<sequence length="421" mass="43849">MSARHPLIWSPPFIAIVLVSINMRLTIASVGPLLEEIATSEGMRLAALGALGAVPMLTWALLSPLMHRLGERFGMHRTVAWSLILLAAGTALRSLAGSPINLWLGTAIIGAALAAGNVLMPAIIKREFDDRAPFVMGAFSSTVAIAGAIASGIVIPLAGIQVAGQELGWRWTLLSFGLAIPVALVAWSWAFRNRDVRPPMRGGADAASATADGPGAEHRPDSGRRVWGEALAWQIAIYMGAQSTIFYTLLTWLVAMEAAQGRSATLAGLDTMVIQIVCVAGSAATPALYRGRLVRWLPAVLPVPLLVACVGIIVAPSLIVLWAAMTGLGLGATFTMSITLIAVRTRTHGDASALSGMAQSAGYTLAAAGPILFGWLLAASGGWTLPMLLLTAIGAAQVVAGALAGRPRRLFERATVRPPAG</sequence>
<evidence type="ECO:0000256" key="2">
    <source>
        <dbReference type="SAM" id="Phobius"/>
    </source>
</evidence>
<name>A0A916NGZ9_9MICO</name>
<keyword evidence="2" id="KW-0472">Membrane</keyword>
<feature type="transmembrane region" description="Helical" evidence="2">
    <location>
        <begin position="45"/>
        <end position="66"/>
    </location>
</feature>
<feature type="transmembrane region" description="Helical" evidence="2">
    <location>
        <begin position="102"/>
        <end position="124"/>
    </location>
</feature>
<feature type="transmembrane region" description="Helical" evidence="2">
    <location>
        <begin position="7"/>
        <end position="25"/>
    </location>
</feature>
<dbReference type="PANTHER" id="PTHR23523">
    <property type="match status" value="1"/>
</dbReference>
<keyword evidence="2" id="KW-0812">Transmembrane</keyword>
<feature type="region of interest" description="Disordered" evidence="1">
    <location>
        <begin position="202"/>
        <end position="222"/>
    </location>
</feature>